<organism evidence="2 3">
    <name type="scientific">Petrachloros mirabilis ULC683</name>
    <dbReference type="NCBI Taxonomy" id="2781853"/>
    <lineage>
        <taxon>Bacteria</taxon>
        <taxon>Bacillati</taxon>
        <taxon>Cyanobacteriota</taxon>
        <taxon>Cyanophyceae</taxon>
        <taxon>Synechococcales</taxon>
        <taxon>Petrachlorosaceae</taxon>
        <taxon>Petrachloros</taxon>
        <taxon>Petrachloros mirabilis</taxon>
    </lineage>
</organism>
<evidence type="ECO:0000313" key="2">
    <source>
        <dbReference type="EMBL" id="NCJ06666.1"/>
    </source>
</evidence>
<comment type="caution">
    <text evidence="2">The sequence shown here is derived from an EMBL/GenBank/DDBJ whole genome shotgun (WGS) entry which is preliminary data.</text>
</comment>
<feature type="region of interest" description="Disordered" evidence="1">
    <location>
        <begin position="382"/>
        <end position="421"/>
    </location>
</feature>
<feature type="region of interest" description="Disordered" evidence="1">
    <location>
        <begin position="479"/>
        <end position="505"/>
    </location>
</feature>
<protein>
    <submittedName>
        <fullName evidence="2">DUF935 family protein</fullName>
    </submittedName>
</protein>
<dbReference type="InterPro" id="IPR009279">
    <property type="entry name" value="Portal_Mu"/>
</dbReference>
<evidence type="ECO:0000256" key="1">
    <source>
        <dbReference type="SAM" id="MobiDB-lite"/>
    </source>
</evidence>
<dbReference type="EMBL" id="WVIC01000015">
    <property type="protein sequence ID" value="NCJ06666.1"/>
    <property type="molecule type" value="Genomic_DNA"/>
</dbReference>
<name>A0A8K2A796_9CYAN</name>
<keyword evidence="3" id="KW-1185">Reference proteome</keyword>
<dbReference type="Pfam" id="PF06074">
    <property type="entry name" value="Portal_Mu"/>
    <property type="match status" value="1"/>
</dbReference>
<dbReference type="SUPFAM" id="SSF55486">
    <property type="entry name" value="Metalloproteases ('zincins'), catalytic domain"/>
    <property type="match status" value="1"/>
</dbReference>
<accession>A0A8K2A796</accession>
<dbReference type="RefSeq" id="WP_161825143.1">
    <property type="nucleotide sequence ID" value="NZ_WVIC01000015.1"/>
</dbReference>
<gene>
    <name evidence="2" type="ORF">GS597_09135</name>
</gene>
<dbReference type="AlphaFoldDB" id="A0A8K2A796"/>
<dbReference type="Proteomes" id="UP000607397">
    <property type="component" value="Unassembled WGS sequence"/>
</dbReference>
<evidence type="ECO:0000313" key="3">
    <source>
        <dbReference type="Proteomes" id="UP000607397"/>
    </source>
</evidence>
<proteinExistence type="predicted"/>
<sequence>MVKRPEVREIATTGDGRDITRPFIGPLLESQDKILWSKGGGNLEVYEKVLQDDQVYAVFQQRRLAVVSTEWDVLPGGDKRLDIKAADALRDNLKALYFDAICDRMLYGIFYGYAVGECLWGLTDGKVELVDVKVRKQRRFKFGREGDLRLLTMQQPVGETLPPRKFWYFATGADNSDDPYGIGLGHWLYWPVFFKRNGIKFWLIFLDKFGMPTGVGKYQPGATEDEKRKLLQAVQALQTDSGIILPEGMLIELLEASRSGTTDYAELLDKMDKAISKVVLGQTMTTDEGGSLAQSQTHLTVRQDIVKADSDLLCQSFNAGPARWLTDWNFPGAAYPQVWRRLNEEEDLNERVQRDQALYAMGWQIREEALPEIYGDDYERKPEEVMPQPGAEAGAQPSAEEEGEYNPDPFEPQDFSEWWNPDPFAPEFAQAKGPKMPRCTRGYPCGASCQRTGNKCRNPLDDQAGDYASWLSQQVAAGASLSPAHQADADTLGTAGGDGEPPAQAQAVKLPQGHSVSLHGAASQTEIEQALNDLTTDDNRQNLRRLSNFIEAEGIQAIVYGDRELMTADDLKAVYAIVDKTVGLPENPTAFGAGGYTNVMGNYIVVSHDSGGFTAHRSNPLGAVDRVKSGLFEATEVNSGGILQRTIGRPGTGEVVYLHEMGHQIHYMTVPIDDKGNRLPKAKGGRLSNAQPWRGKQVSEYSKTDYLESFAEAFVAYTLAPSDYRAFDRKGYDQIDKIMSRYD</sequence>
<reference evidence="2" key="1">
    <citation type="submission" date="2019-12" db="EMBL/GenBank/DDBJ databases">
        <title>High-Quality draft genome sequences of three cyanobacteria isolated from the limestone walls of the Old Cathedral of Coimbra.</title>
        <authorList>
            <person name="Tiago I."/>
            <person name="Soares F."/>
            <person name="Portugal A."/>
        </authorList>
    </citation>
    <scope>NUCLEOTIDE SEQUENCE [LARGE SCALE GENOMIC DNA]</scope>
    <source>
        <strain evidence="2">C</strain>
    </source>
</reference>